<organism evidence="5 6">
    <name type="scientific">Micromonospora chokoriensis</name>
    <dbReference type="NCBI Taxonomy" id="356851"/>
    <lineage>
        <taxon>Bacteria</taxon>
        <taxon>Bacillati</taxon>
        <taxon>Actinomycetota</taxon>
        <taxon>Actinomycetes</taxon>
        <taxon>Micromonosporales</taxon>
        <taxon>Micromonosporaceae</taxon>
        <taxon>Micromonospora</taxon>
    </lineage>
</organism>
<gene>
    <name evidence="5" type="ORF">GA0070612_5588</name>
</gene>
<evidence type="ECO:0000256" key="3">
    <source>
        <dbReference type="SAM" id="Phobius"/>
    </source>
</evidence>
<dbReference type="InterPro" id="IPR013538">
    <property type="entry name" value="ASHA1/2-like_C"/>
</dbReference>
<dbReference type="Gene3D" id="3.30.530.20">
    <property type="match status" value="1"/>
</dbReference>
<evidence type="ECO:0000259" key="4">
    <source>
        <dbReference type="PROSITE" id="PS51173"/>
    </source>
</evidence>
<feature type="compositionally biased region" description="Polar residues" evidence="2">
    <location>
        <begin position="229"/>
        <end position="244"/>
    </location>
</feature>
<sequence>MIEIGAQVDLSHPPERVWLALTDRELLGRWFAEAETPEGVPDRLVLHTAGLPGFGADVEVEVTDRQDPERLVLACDEAGRLSEVTCDVTATTQGCRLEVREVTTHGGWSVEQQKPREQQLRQALTVRLPAILDWLAFQQVDLRRGDGGMTTELPLVGASRNGPARARRRTVAAVLVGLAVLGGSAAWLALPVGGKQSAAPPAPASPSPSVTAVAVTATPRATTSVRPSRTATSPTARPSRTPSGKPTPTATAAVPPPPPPPLTARYETDSSRLFGYTGEVVVGNPAATPAASWAVVVTFADGSTVDDVEGAESRQDGRSITFTGAALPAGGSQTFRFDVRDNRPKARTPESCTVGGNPCTGL</sequence>
<feature type="region of interest" description="Disordered" evidence="2">
    <location>
        <begin position="217"/>
        <end position="266"/>
    </location>
</feature>
<dbReference type="Gene3D" id="2.60.40.290">
    <property type="match status" value="1"/>
</dbReference>
<dbReference type="SMART" id="SM00637">
    <property type="entry name" value="CBD_II"/>
    <property type="match status" value="1"/>
</dbReference>
<reference evidence="6" key="1">
    <citation type="submission" date="2016-06" db="EMBL/GenBank/DDBJ databases">
        <authorList>
            <person name="Varghese N."/>
            <person name="Submissions Spin"/>
        </authorList>
    </citation>
    <scope>NUCLEOTIDE SEQUENCE [LARGE SCALE GENOMIC DNA]</scope>
    <source>
        <strain evidence="6">DSM 45160</strain>
    </source>
</reference>
<keyword evidence="6" id="KW-1185">Reference proteome</keyword>
<keyword evidence="3" id="KW-0812">Transmembrane</keyword>
<dbReference type="EMBL" id="LT607409">
    <property type="protein sequence ID" value="SCF26519.1"/>
    <property type="molecule type" value="Genomic_DNA"/>
</dbReference>
<dbReference type="Pfam" id="PF00553">
    <property type="entry name" value="CBM_2"/>
    <property type="match status" value="1"/>
</dbReference>
<evidence type="ECO:0000256" key="1">
    <source>
        <dbReference type="ARBA" id="ARBA00006817"/>
    </source>
</evidence>
<dbReference type="InterPro" id="IPR001919">
    <property type="entry name" value="CBD2"/>
</dbReference>
<dbReference type="GO" id="GO:0004553">
    <property type="term" value="F:hydrolase activity, hydrolyzing O-glycosyl compounds"/>
    <property type="evidence" value="ECO:0007669"/>
    <property type="project" value="InterPro"/>
</dbReference>
<evidence type="ECO:0000313" key="5">
    <source>
        <dbReference type="EMBL" id="SCF26519.1"/>
    </source>
</evidence>
<dbReference type="AlphaFoldDB" id="A0A1C4Z0I1"/>
<accession>A0A1C4Z0I1</accession>
<keyword evidence="3" id="KW-0472">Membrane</keyword>
<dbReference type="GO" id="GO:0030247">
    <property type="term" value="F:polysaccharide binding"/>
    <property type="evidence" value="ECO:0007669"/>
    <property type="project" value="UniProtKB-UniRule"/>
</dbReference>
<evidence type="ECO:0000256" key="2">
    <source>
        <dbReference type="SAM" id="MobiDB-lite"/>
    </source>
</evidence>
<proteinExistence type="inferred from homology"/>
<dbReference type="Proteomes" id="UP000198224">
    <property type="component" value="Chromosome I"/>
</dbReference>
<evidence type="ECO:0000313" key="6">
    <source>
        <dbReference type="Proteomes" id="UP000198224"/>
    </source>
</evidence>
<dbReference type="SUPFAM" id="SSF55961">
    <property type="entry name" value="Bet v1-like"/>
    <property type="match status" value="1"/>
</dbReference>
<dbReference type="InterPro" id="IPR008965">
    <property type="entry name" value="CBM2/CBM3_carb-bd_dom_sf"/>
</dbReference>
<feature type="transmembrane region" description="Helical" evidence="3">
    <location>
        <begin position="170"/>
        <end position="190"/>
    </location>
</feature>
<dbReference type="SUPFAM" id="SSF49384">
    <property type="entry name" value="Carbohydrate-binding domain"/>
    <property type="match status" value="1"/>
</dbReference>
<keyword evidence="3" id="KW-1133">Transmembrane helix</keyword>
<feature type="compositionally biased region" description="Low complexity" evidence="2">
    <location>
        <begin position="217"/>
        <end position="227"/>
    </location>
</feature>
<dbReference type="InterPro" id="IPR023393">
    <property type="entry name" value="START-like_dom_sf"/>
</dbReference>
<feature type="domain" description="CBM2" evidence="4">
    <location>
        <begin position="255"/>
        <end position="362"/>
    </location>
</feature>
<feature type="region of interest" description="Disordered" evidence="2">
    <location>
        <begin position="342"/>
        <end position="362"/>
    </location>
</feature>
<dbReference type="RefSeq" id="WP_088990588.1">
    <property type="nucleotide sequence ID" value="NZ_LT607409.1"/>
</dbReference>
<dbReference type="GO" id="GO:0005975">
    <property type="term" value="P:carbohydrate metabolic process"/>
    <property type="evidence" value="ECO:0007669"/>
    <property type="project" value="InterPro"/>
</dbReference>
<name>A0A1C4Z0I1_9ACTN</name>
<protein>
    <submittedName>
        <fullName evidence="5">Uncharacterized conserved protein YndB, AHSA1/START domain</fullName>
    </submittedName>
</protein>
<dbReference type="PROSITE" id="PS51173">
    <property type="entry name" value="CBM2"/>
    <property type="match status" value="1"/>
</dbReference>
<comment type="similarity">
    <text evidence="1">Belongs to the AHA1 family.</text>
</comment>
<dbReference type="InterPro" id="IPR012291">
    <property type="entry name" value="CBM2_carb-bd_dom_sf"/>
</dbReference>
<dbReference type="Pfam" id="PF08327">
    <property type="entry name" value="AHSA1"/>
    <property type="match status" value="1"/>
</dbReference>